<dbReference type="AlphaFoldDB" id="A0A164PE54"/>
<dbReference type="InterPro" id="IPR017439">
    <property type="entry name" value="Amidohydrolase"/>
</dbReference>
<dbReference type="STRING" id="455432.AWN90_18900"/>
<organism evidence="4 5">
    <name type="scientific">Nocardia terpenica</name>
    <dbReference type="NCBI Taxonomy" id="455432"/>
    <lineage>
        <taxon>Bacteria</taxon>
        <taxon>Bacillati</taxon>
        <taxon>Actinomycetota</taxon>
        <taxon>Actinomycetes</taxon>
        <taxon>Mycobacteriales</taxon>
        <taxon>Nocardiaceae</taxon>
        <taxon>Nocardia</taxon>
    </lineage>
</organism>
<dbReference type="GO" id="GO:0019877">
    <property type="term" value="P:diaminopimelate biosynthetic process"/>
    <property type="evidence" value="ECO:0007669"/>
    <property type="project" value="UniProtKB-ARBA"/>
</dbReference>
<gene>
    <name evidence="4" type="ORF">AWN90_18900</name>
</gene>
<dbReference type="InterPro" id="IPR036264">
    <property type="entry name" value="Bact_exopeptidase_dim_dom"/>
</dbReference>
<dbReference type="PANTHER" id="PTHR11014">
    <property type="entry name" value="PEPTIDASE M20 FAMILY MEMBER"/>
    <property type="match status" value="1"/>
</dbReference>
<dbReference type="OrthoDB" id="9777385at2"/>
<reference evidence="4 5" key="1">
    <citation type="submission" date="2016-04" db="EMBL/GenBank/DDBJ databases">
        <authorList>
            <person name="Evans L.H."/>
            <person name="Alamgir A."/>
            <person name="Owens N."/>
            <person name="Weber N.D."/>
            <person name="Virtaneva K."/>
            <person name="Barbian K."/>
            <person name="Babar A."/>
            <person name="Rosenke K."/>
        </authorList>
    </citation>
    <scope>NUCLEOTIDE SEQUENCE [LARGE SCALE GENOMIC DNA]</scope>
    <source>
        <strain evidence="4 5">IFM 0406</strain>
    </source>
</reference>
<comment type="caution">
    <text evidence="4">The sequence shown here is derived from an EMBL/GenBank/DDBJ whole genome shotgun (WGS) entry which is preliminary data.</text>
</comment>
<dbReference type="GO" id="GO:0050118">
    <property type="term" value="F:N-acetyldiaminopimelate deacetylase activity"/>
    <property type="evidence" value="ECO:0007669"/>
    <property type="project" value="UniProtKB-ARBA"/>
</dbReference>
<dbReference type="Gene3D" id="3.40.630.10">
    <property type="entry name" value="Zn peptidases"/>
    <property type="match status" value="1"/>
</dbReference>
<dbReference type="EMBL" id="LWGR01000003">
    <property type="protein sequence ID" value="KZM75450.1"/>
    <property type="molecule type" value="Genomic_DNA"/>
</dbReference>
<dbReference type="SUPFAM" id="SSF55031">
    <property type="entry name" value="Bacterial exopeptidase dimerisation domain"/>
    <property type="match status" value="1"/>
</dbReference>
<dbReference type="Pfam" id="PF01546">
    <property type="entry name" value="Peptidase_M20"/>
    <property type="match status" value="1"/>
</dbReference>
<dbReference type="GO" id="GO:0046872">
    <property type="term" value="F:metal ion binding"/>
    <property type="evidence" value="ECO:0007669"/>
    <property type="project" value="UniProtKB-KW"/>
</dbReference>
<dbReference type="InterPro" id="IPR002933">
    <property type="entry name" value="Peptidase_M20"/>
</dbReference>
<evidence type="ECO:0000256" key="1">
    <source>
        <dbReference type="ARBA" id="ARBA00022801"/>
    </source>
</evidence>
<comment type="cofactor">
    <cofactor evidence="2">
        <name>Mn(2+)</name>
        <dbReference type="ChEBI" id="CHEBI:29035"/>
    </cofactor>
    <text evidence="2">The Mn(2+) ion enhances activity.</text>
</comment>
<keyword evidence="5" id="KW-1185">Reference proteome</keyword>
<keyword evidence="1 4" id="KW-0378">Hydrolase</keyword>
<dbReference type="InterPro" id="IPR011650">
    <property type="entry name" value="Peptidase_M20_dimer"/>
</dbReference>
<dbReference type="RefSeq" id="WP_067582848.1">
    <property type="nucleotide sequence ID" value="NZ_JABMCZ010000001.1"/>
</dbReference>
<dbReference type="SUPFAM" id="SSF53187">
    <property type="entry name" value="Zn-dependent exopeptidases"/>
    <property type="match status" value="1"/>
</dbReference>
<keyword evidence="2" id="KW-0479">Metal-binding</keyword>
<evidence type="ECO:0000313" key="5">
    <source>
        <dbReference type="Proteomes" id="UP000076512"/>
    </source>
</evidence>
<feature type="binding site" evidence="2">
    <location>
        <position position="137"/>
    </location>
    <ligand>
        <name>Mn(2+)</name>
        <dbReference type="ChEBI" id="CHEBI:29035"/>
        <label>2</label>
    </ligand>
</feature>
<evidence type="ECO:0000256" key="2">
    <source>
        <dbReference type="PIRSR" id="PIRSR005962-1"/>
    </source>
</evidence>
<dbReference type="PIRSF" id="PIRSF005962">
    <property type="entry name" value="Pept_M20D_amidohydro"/>
    <property type="match status" value="1"/>
</dbReference>
<dbReference type="FunFam" id="3.30.70.360:FF:000001">
    <property type="entry name" value="N-acetyldiaminopimelate deacetylase"/>
    <property type="match status" value="1"/>
</dbReference>
<sequence length="402" mass="42316">MGLVDDASELSDELARVRRDLHRRPEVGLELPHTQERVLAALDGLPLEIETGDSLSSVTAVLRGNPGGAAVLLRGDMDALPVAERVNVPYASQTGDTMHACGHDLHVAMLVGAARLLCEHRDKLSGDVVFMFQPGEEGWDGAGHMLAEGVLDAAGRRAAAGYGLHVTSAAIPQGVFASRTGAMLAASDRLDVTVRGAGGHGASPHRAKDPVPALAEMITGLQTMVTRTFDVFDPVVLTVGVVRAGTRRNIIPDTASFEATVRSFSGAAQARVTDAAVTLVRSVAAAHGLEVDVEYHNEYPVTATDPAETDFLADTVAEVFGEQRFQRMANPLTGSEDFSRVLDAIPGSFAMLGAVPRDVDPAQAAYNHSPWATFDDAVLPDGAALLAELAIRRLAREAVGAP</sequence>
<dbReference type="Pfam" id="PF07687">
    <property type="entry name" value="M20_dimer"/>
    <property type="match status" value="1"/>
</dbReference>
<feature type="binding site" evidence="2">
    <location>
        <position position="368"/>
    </location>
    <ligand>
        <name>Mn(2+)</name>
        <dbReference type="ChEBI" id="CHEBI:29035"/>
        <label>2</label>
    </ligand>
</feature>
<dbReference type="NCBIfam" id="TIGR01891">
    <property type="entry name" value="amidohydrolases"/>
    <property type="match status" value="1"/>
</dbReference>
<name>A0A164PE54_9NOCA</name>
<dbReference type="Gene3D" id="3.30.70.360">
    <property type="match status" value="1"/>
</dbReference>
<dbReference type="PANTHER" id="PTHR11014:SF63">
    <property type="entry name" value="METALLOPEPTIDASE, PUTATIVE (AFU_ORTHOLOGUE AFUA_6G09600)-RELATED"/>
    <property type="match status" value="1"/>
</dbReference>
<protein>
    <submittedName>
        <fullName evidence="4">Amidohydrolase</fullName>
    </submittedName>
</protein>
<feature type="domain" description="Peptidase M20 dimerisation" evidence="3">
    <location>
        <begin position="190"/>
        <end position="284"/>
    </location>
</feature>
<feature type="binding site" evidence="2">
    <location>
        <position position="165"/>
    </location>
    <ligand>
        <name>Mn(2+)</name>
        <dbReference type="ChEBI" id="CHEBI:29035"/>
        <label>2</label>
    </ligand>
</feature>
<feature type="binding site" evidence="2">
    <location>
        <position position="103"/>
    </location>
    <ligand>
        <name>Mn(2+)</name>
        <dbReference type="ChEBI" id="CHEBI:29035"/>
        <label>2</label>
    </ligand>
</feature>
<dbReference type="CDD" id="cd03886">
    <property type="entry name" value="M20_Acy1"/>
    <property type="match status" value="1"/>
</dbReference>
<proteinExistence type="predicted"/>
<accession>A0A164PE54</accession>
<evidence type="ECO:0000313" key="4">
    <source>
        <dbReference type="EMBL" id="KZM75450.1"/>
    </source>
</evidence>
<keyword evidence="2" id="KW-0464">Manganese</keyword>
<dbReference type="Proteomes" id="UP000076512">
    <property type="component" value="Unassembled WGS sequence"/>
</dbReference>
<feature type="binding site" evidence="2">
    <location>
        <position position="101"/>
    </location>
    <ligand>
        <name>Mn(2+)</name>
        <dbReference type="ChEBI" id="CHEBI:29035"/>
        <label>2</label>
    </ligand>
</feature>
<evidence type="ECO:0000259" key="3">
    <source>
        <dbReference type="Pfam" id="PF07687"/>
    </source>
</evidence>